<sequence>MDLHIKTRLSKALADTSITVTELSKTLEINRSTLNKFLNGERVLGLEELLKVLDFLIPIYSERYNLLKAISLEYKTIQPLKTMLEIARLNRDPSFEKEIISIIRKASKQKDREWADFYEIFSNYREGKVDGEQFYSEVISFKTQSEELQAYRQYTIAFYYLVIEMNPVKAKLQLEKCKDAIFNLPETLLKKCFKYKWYDQMGTLVMKVGTPTEETLEEARNYFKKALEHSILDFTNYLTRYNIGTTYQYNQPMKFYEILNDALEFIKKHGITIPHEGFYRSVFLPLCLVQAEEYDRVEINSLHILPKALYYSQKGKIEELQNLIENADKEVSENSFIQYCLGSVKKDIPLLLKSFVQCIEEYDLLTARYPMNELLSMGFTQDMLESIIQLKFNQGRLQMFH</sequence>
<dbReference type="InterPro" id="IPR010982">
    <property type="entry name" value="Lambda_DNA-bd_dom_sf"/>
</dbReference>
<proteinExistence type="predicted"/>
<dbReference type="Pfam" id="PF13443">
    <property type="entry name" value="HTH_26"/>
    <property type="match status" value="1"/>
</dbReference>
<keyword evidence="3" id="KW-1185">Reference proteome</keyword>
<evidence type="ECO:0000259" key="1">
    <source>
        <dbReference type="SMART" id="SM00530"/>
    </source>
</evidence>
<accession>A0ABR9QFC4</accession>
<comment type="caution">
    <text evidence="2">The sequence shown here is derived from an EMBL/GenBank/DDBJ whole genome shotgun (WGS) entry which is preliminary data.</text>
</comment>
<evidence type="ECO:0000313" key="2">
    <source>
        <dbReference type="EMBL" id="MBE4907193.1"/>
    </source>
</evidence>
<organism evidence="2 3">
    <name type="scientific">Litchfieldia luteola</name>
    <dbReference type="NCBI Taxonomy" id="682179"/>
    <lineage>
        <taxon>Bacteria</taxon>
        <taxon>Bacillati</taxon>
        <taxon>Bacillota</taxon>
        <taxon>Bacilli</taxon>
        <taxon>Bacillales</taxon>
        <taxon>Bacillaceae</taxon>
        <taxon>Litchfieldia</taxon>
    </lineage>
</organism>
<gene>
    <name evidence="2" type="ORF">IMZ08_03855</name>
</gene>
<dbReference type="InterPro" id="IPR047705">
    <property type="entry name" value="AimR-like"/>
</dbReference>
<dbReference type="SMART" id="SM00530">
    <property type="entry name" value="HTH_XRE"/>
    <property type="match status" value="1"/>
</dbReference>
<dbReference type="CDD" id="cd00093">
    <property type="entry name" value="HTH_XRE"/>
    <property type="match status" value="1"/>
</dbReference>
<name>A0ABR9QFC4_9BACI</name>
<protein>
    <submittedName>
        <fullName evidence="2">Helix-turn-helix transcriptional regulator</fullName>
    </submittedName>
</protein>
<feature type="domain" description="HTH cro/C1-type" evidence="1">
    <location>
        <begin position="8"/>
        <end position="62"/>
    </location>
</feature>
<dbReference type="EMBL" id="JADCLJ010000007">
    <property type="protein sequence ID" value="MBE4907193.1"/>
    <property type="molecule type" value="Genomic_DNA"/>
</dbReference>
<dbReference type="SUPFAM" id="SSF47413">
    <property type="entry name" value="lambda repressor-like DNA-binding domains"/>
    <property type="match status" value="1"/>
</dbReference>
<dbReference type="InterPro" id="IPR001387">
    <property type="entry name" value="Cro/C1-type_HTH"/>
</dbReference>
<dbReference type="Pfam" id="PF22871">
    <property type="entry name" value="AimR"/>
    <property type="match status" value="1"/>
</dbReference>
<dbReference type="RefSeq" id="WP_193534667.1">
    <property type="nucleotide sequence ID" value="NZ_JADCLJ010000007.1"/>
</dbReference>
<evidence type="ECO:0000313" key="3">
    <source>
        <dbReference type="Proteomes" id="UP001516662"/>
    </source>
</evidence>
<dbReference type="Proteomes" id="UP001516662">
    <property type="component" value="Unassembled WGS sequence"/>
</dbReference>
<dbReference type="NCBIfam" id="NF038310">
    <property type="entry name" value="lysogeny_AimR"/>
    <property type="match status" value="1"/>
</dbReference>
<reference evidence="2 3" key="1">
    <citation type="submission" date="2020-10" db="EMBL/GenBank/DDBJ databases">
        <title>Bacillus sp. HD4P25, an endophyte from a halophyte.</title>
        <authorList>
            <person name="Sun J.-Q."/>
        </authorList>
    </citation>
    <scope>NUCLEOTIDE SEQUENCE [LARGE SCALE GENOMIC DNA]</scope>
    <source>
        <strain evidence="2 3">YIM 93174</strain>
    </source>
</reference>